<dbReference type="InterPro" id="IPR000905">
    <property type="entry name" value="Gcp-like_dom"/>
</dbReference>
<dbReference type="RefSeq" id="WP_017184205.1">
    <property type="nucleotide sequence ID" value="NZ_BBQY01000004.1"/>
</dbReference>
<organism evidence="2 4">
    <name type="scientific">Sphingobium xenophagum</name>
    <dbReference type="NCBI Taxonomy" id="121428"/>
    <lineage>
        <taxon>Bacteria</taxon>
        <taxon>Pseudomonadati</taxon>
        <taxon>Pseudomonadota</taxon>
        <taxon>Alphaproteobacteria</taxon>
        <taxon>Sphingomonadales</taxon>
        <taxon>Sphingomonadaceae</taxon>
        <taxon>Sphingobium</taxon>
    </lineage>
</organism>
<evidence type="ECO:0000313" key="2">
    <source>
        <dbReference type="EMBL" id="ASY43123.1"/>
    </source>
</evidence>
<accession>A0A249MP32</accession>
<protein>
    <submittedName>
        <fullName evidence="2">tRNA (Adenosine(37)-N6)-threonylcarbamoyltransferase complex dimerization subunit type 1 TsaB</fullName>
    </submittedName>
    <submittedName>
        <fullName evidence="3">tRNA threonylcarbamoyladenosine biosynthesis protein TsaB</fullName>
    </submittedName>
</protein>
<sequence length="209" mass="20934">MRLLVIDTATQALSVALLEDGAPVARFHEIVGRGHAEALLPAIAALPGGGRADAIAVNVGPGSFTGVRIGIAAARALALAWQLPLRGYSAPSLIAAQAAQLHAGDGPIAVTITGGHGELFWQCFTADGLNATSPVASTPIAALATQLDIDTLYGTGAEALVTARGHGAAVNLYPDAADYGLIAAQPALPATPIYGRGADAQTMAERAAS</sequence>
<dbReference type="STRING" id="1192759.GCA_000277525_03411"/>
<evidence type="ECO:0000259" key="1">
    <source>
        <dbReference type="Pfam" id="PF00814"/>
    </source>
</evidence>
<evidence type="ECO:0000313" key="3">
    <source>
        <dbReference type="EMBL" id="GBH30383.1"/>
    </source>
</evidence>
<dbReference type="AlphaFoldDB" id="A0A249MP32"/>
<dbReference type="SUPFAM" id="SSF53067">
    <property type="entry name" value="Actin-like ATPase domain"/>
    <property type="match status" value="1"/>
</dbReference>
<dbReference type="GO" id="GO:0002949">
    <property type="term" value="P:tRNA threonylcarbamoyladenosine modification"/>
    <property type="evidence" value="ECO:0007669"/>
    <property type="project" value="InterPro"/>
</dbReference>
<dbReference type="KEGG" id="shyd:CJD35_00620"/>
<dbReference type="Gene3D" id="3.30.420.40">
    <property type="match status" value="2"/>
</dbReference>
<dbReference type="Proteomes" id="UP000290975">
    <property type="component" value="Unassembled WGS sequence"/>
</dbReference>
<accession>A0A401J191</accession>
<dbReference type="EMBL" id="CP022745">
    <property type="protein sequence ID" value="ASY43123.1"/>
    <property type="molecule type" value="Genomic_DNA"/>
</dbReference>
<dbReference type="EMBL" id="BBQY01000004">
    <property type="protein sequence ID" value="GBH30383.1"/>
    <property type="molecule type" value="Genomic_DNA"/>
</dbReference>
<dbReference type="Proteomes" id="UP000217141">
    <property type="component" value="Chromosome I"/>
</dbReference>
<proteinExistence type="predicted"/>
<keyword evidence="5" id="KW-1185">Reference proteome</keyword>
<evidence type="ECO:0000313" key="5">
    <source>
        <dbReference type="Proteomes" id="UP000290975"/>
    </source>
</evidence>
<reference evidence="2 4" key="2">
    <citation type="submission" date="2017-08" db="EMBL/GenBank/DDBJ databases">
        <title>Whole Genome Sequence of Sphingobium hydrophobicum C1: Insights into Adaption to the Electronic-waste Contaminated Sediment.</title>
        <authorList>
            <person name="Song D."/>
            <person name="Chen X."/>
            <person name="Xu M."/>
        </authorList>
    </citation>
    <scope>NUCLEOTIDE SEQUENCE [LARGE SCALE GENOMIC DNA]</scope>
    <source>
        <strain evidence="2 4">C1</strain>
    </source>
</reference>
<dbReference type="GO" id="GO:0016740">
    <property type="term" value="F:transferase activity"/>
    <property type="evidence" value="ECO:0007669"/>
    <property type="project" value="UniProtKB-KW"/>
</dbReference>
<dbReference type="InterPro" id="IPR043129">
    <property type="entry name" value="ATPase_NBD"/>
</dbReference>
<evidence type="ECO:0000313" key="4">
    <source>
        <dbReference type="Proteomes" id="UP000217141"/>
    </source>
</evidence>
<dbReference type="Pfam" id="PF00814">
    <property type="entry name" value="TsaD"/>
    <property type="match status" value="1"/>
</dbReference>
<feature type="domain" description="Gcp-like" evidence="1">
    <location>
        <begin position="29"/>
        <end position="122"/>
    </location>
</feature>
<keyword evidence="2" id="KW-0808">Transferase</keyword>
<reference evidence="3 5" key="1">
    <citation type="submission" date="2014-12" db="EMBL/GenBank/DDBJ databases">
        <title>Whole genome sequencing of Sphingobium xenophagum OW59.</title>
        <authorList>
            <person name="Ohta Y."/>
            <person name="Nishi S."/>
            <person name="Hatada Y."/>
        </authorList>
    </citation>
    <scope>NUCLEOTIDE SEQUENCE [LARGE SCALE GENOMIC DNA]</scope>
    <source>
        <strain evidence="3 5">OW59</strain>
    </source>
</reference>
<gene>
    <name evidence="2" type="primary">tsaB</name>
    <name evidence="2" type="ORF">CJD35_00620</name>
    <name evidence="3" type="ORF">MBESOW_P1637</name>
</gene>
<dbReference type="NCBIfam" id="TIGR03725">
    <property type="entry name" value="T6A_YeaZ"/>
    <property type="match status" value="1"/>
</dbReference>
<name>A0A249MP32_SPHXE</name>
<dbReference type="InterPro" id="IPR022496">
    <property type="entry name" value="T6A_TsaB"/>
</dbReference>